<geneLocation type="plasmid" evidence="2">
    <name>pPA05-1</name>
</geneLocation>
<evidence type="ECO:0000313" key="1">
    <source>
        <dbReference type="EMBL" id="ANU12342.1"/>
    </source>
</evidence>
<evidence type="ECO:0000313" key="3">
    <source>
        <dbReference type="Proteomes" id="UP000092661"/>
    </source>
</evidence>
<dbReference type="EMBL" id="CP016535">
    <property type="protein sequence ID" value="ANU12345.1"/>
    <property type="molecule type" value="Genomic_DNA"/>
</dbReference>
<keyword evidence="3" id="KW-1185">Reference proteome</keyword>
<dbReference type="Proteomes" id="UP000092661">
    <property type="component" value="Plasmid pPA05-1"/>
</dbReference>
<reference evidence="2" key="2">
    <citation type="submission" date="2016-10" db="EMBL/GenBank/DDBJ databases">
        <authorList>
            <person name="See-Too W.S."/>
        </authorList>
    </citation>
    <scope>NUCLEOTIDE SEQUENCE</scope>
    <source>
        <strain evidence="2">DSM 14505</strain>
        <plasmid evidence="2">pPA05-1</plasmid>
    </source>
</reference>
<organism evidence="2 3">
    <name type="scientific">Planococcus antarcticus DSM 14505</name>
    <dbReference type="NCBI Taxonomy" id="1185653"/>
    <lineage>
        <taxon>Bacteria</taxon>
        <taxon>Bacillati</taxon>
        <taxon>Bacillota</taxon>
        <taxon>Bacilli</taxon>
        <taxon>Bacillales</taxon>
        <taxon>Caryophanaceae</taxon>
        <taxon>Planococcus</taxon>
    </lineage>
</organism>
<evidence type="ECO:0000313" key="2">
    <source>
        <dbReference type="EMBL" id="ANU12345.1"/>
    </source>
</evidence>
<geneLocation type="plasmid" evidence="3">
    <name>unnamed1</name>
</geneLocation>
<accession>A0ABM6DA67</accession>
<protein>
    <submittedName>
        <fullName evidence="2">Uncharacterized protein</fullName>
    </submittedName>
</protein>
<sequence>MIIEIDGYFNQALLTGKKCSKQQLRQMYRQADQLTFETRDFANVFCRLHNFDQIPYSADIEVDFVLDTDTGRIYSPSY</sequence>
<dbReference type="EMBL" id="CP016535">
    <property type="protein sequence ID" value="ANU12342.1"/>
    <property type="molecule type" value="Genomic_DNA"/>
</dbReference>
<keyword evidence="2" id="KW-0614">Plasmid</keyword>
<gene>
    <name evidence="1" type="ORF">BBH88_18540</name>
    <name evidence="2" type="ORF">BBH88_18655</name>
</gene>
<reference evidence="3" key="1">
    <citation type="submission" date="2016-07" db="EMBL/GenBank/DDBJ databases">
        <authorList>
            <person name="See-Too W.S."/>
        </authorList>
    </citation>
    <scope>NUCLEOTIDE SEQUENCE [LARGE SCALE GENOMIC DNA]</scope>
    <source>
        <strain evidence="3">DSM 14505</strain>
        <plasmid evidence="3">unnamed1</plasmid>
    </source>
</reference>
<name>A0ABM6DA67_9BACL</name>
<proteinExistence type="predicted"/>